<evidence type="ECO:0000313" key="2">
    <source>
        <dbReference type="EMBL" id="HIW85702.1"/>
    </source>
</evidence>
<dbReference type="Proteomes" id="UP000824205">
    <property type="component" value="Unassembled WGS sequence"/>
</dbReference>
<keyword evidence="1" id="KW-0472">Membrane</keyword>
<comment type="caution">
    <text evidence="2">The sequence shown here is derived from an EMBL/GenBank/DDBJ whole genome shotgun (WGS) entry which is preliminary data.</text>
</comment>
<name>A0A9D1RFI7_9FIRM</name>
<sequence length="129" mass="13746">MRAKFLKKGDIIAAAVILGICAVLFLALYVFNNGTGAYVQIEQNGAVIATLPLDTDAVYNIETSGKITNTVEIKNGEARMSYADCPDQICANHSPVSRNGESIICLPNEVIVTVMGADGNEREIDGVAR</sequence>
<gene>
    <name evidence="2" type="ORF">IAA48_04325</name>
</gene>
<dbReference type="Pfam" id="PF07009">
    <property type="entry name" value="NusG_II"/>
    <property type="match status" value="1"/>
</dbReference>
<feature type="transmembrane region" description="Helical" evidence="1">
    <location>
        <begin position="12"/>
        <end position="31"/>
    </location>
</feature>
<dbReference type="EMBL" id="DXGE01000018">
    <property type="protein sequence ID" value="HIW85702.1"/>
    <property type="molecule type" value="Genomic_DNA"/>
</dbReference>
<protein>
    <submittedName>
        <fullName evidence="2">NusG domain II-containing protein</fullName>
    </submittedName>
</protein>
<reference evidence="2" key="1">
    <citation type="journal article" date="2021" name="PeerJ">
        <title>Extensive microbial diversity within the chicken gut microbiome revealed by metagenomics and culture.</title>
        <authorList>
            <person name="Gilroy R."/>
            <person name="Ravi A."/>
            <person name="Getino M."/>
            <person name="Pursley I."/>
            <person name="Horton D.L."/>
            <person name="Alikhan N.F."/>
            <person name="Baker D."/>
            <person name="Gharbi K."/>
            <person name="Hall N."/>
            <person name="Watson M."/>
            <person name="Adriaenssens E.M."/>
            <person name="Foster-Nyarko E."/>
            <person name="Jarju S."/>
            <person name="Secka A."/>
            <person name="Antonio M."/>
            <person name="Oren A."/>
            <person name="Chaudhuri R.R."/>
            <person name="La Ragione R."/>
            <person name="Hildebrand F."/>
            <person name="Pallen M.J."/>
        </authorList>
    </citation>
    <scope>NUCLEOTIDE SEQUENCE</scope>
    <source>
        <strain evidence="2">421</strain>
    </source>
</reference>
<evidence type="ECO:0000313" key="3">
    <source>
        <dbReference type="Proteomes" id="UP000824205"/>
    </source>
</evidence>
<keyword evidence="1" id="KW-0812">Transmembrane</keyword>
<dbReference type="AlphaFoldDB" id="A0A9D1RFI7"/>
<keyword evidence="1" id="KW-1133">Transmembrane helix</keyword>
<dbReference type="Gene3D" id="2.60.320.10">
    <property type="entry name" value="N-utilization substance G protein NusG, insert domain"/>
    <property type="match status" value="1"/>
</dbReference>
<organism evidence="2 3">
    <name type="scientific">Candidatus Eubacterium faecipullorum</name>
    <dbReference type="NCBI Taxonomy" id="2838571"/>
    <lineage>
        <taxon>Bacteria</taxon>
        <taxon>Bacillati</taxon>
        <taxon>Bacillota</taxon>
        <taxon>Clostridia</taxon>
        <taxon>Eubacteriales</taxon>
        <taxon>Eubacteriaceae</taxon>
        <taxon>Eubacterium</taxon>
    </lineage>
</organism>
<evidence type="ECO:0000256" key="1">
    <source>
        <dbReference type="SAM" id="Phobius"/>
    </source>
</evidence>
<dbReference type="InterPro" id="IPR038690">
    <property type="entry name" value="NusG_2_sf"/>
</dbReference>
<accession>A0A9D1RFI7</accession>
<reference evidence="2" key="2">
    <citation type="submission" date="2021-04" db="EMBL/GenBank/DDBJ databases">
        <authorList>
            <person name="Gilroy R."/>
        </authorList>
    </citation>
    <scope>NUCLEOTIDE SEQUENCE</scope>
    <source>
        <strain evidence="2">421</strain>
    </source>
</reference>
<proteinExistence type="predicted"/>
<dbReference type="CDD" id="cd09911">
    <property type="entry name" value="Lin0431_like"/>
    <property type="match status" value="1"/>
</dbReference>